<dbReference type="OrthoDB" id="2662502at2759"/>
<keyword evidence="3" id="KW-1185">Reference proteome</keyword>
<dbReference type="EMBL" id="ML770533">
    <property type="protein sequence ID" value="KAE9383353.1"/>
    <property type="molecule type" value="Genomic_DNA"/>
</dbReference>
<dbReference type="InterPro" id="IPR046521">
    <property type="entry name" value="DUF6698"/>
</dbReference>
<name>A0A6A4GD77_9AGAR</name>
<evidence type="ECO:0000313" key="2">
    <source>
        <dbReference type="EMBL" id="KAE9383353.1"/>
    </source>
</evidence>
<dbReference type="Pfam" id="PF20414">
    <property type="entry name" value="DUF6698"/>
    <property type="match status" value="1"/>
</dbReference>
<accession>A0A6A4GD77</accession>
<feature type="region of interest" description="Disordered" evidence="1">
    <location>
        <begin position="223"/>
        <end position="243"/>
    </location>
</feature>
<proteinExistence type="predicted"/>
<dbReference type="AlphaFoldDB" id="A0A6A4GD77"/>
<reference evidence="2" key="1">
    <citation type="journal article" date="2019" name="Environ. Microbiol.">
        <title>Fungal ecological strategies reflected in gene transcription - a case study of two litter decomposers.</title>
        <authorList>
            <person name="Barbi F."/>
            <person name="Kohler A."/>
            <person name="Barry K."/>
            <person name="Baskaran P."/>
            <person name="Daum C."/>
            <person name="Fauchery L."/>
            <person name="Ihrmark K."/>
            <person name="Kuo A."/>
            <person name="LaButti K."/>
            <person name="Lipzen A."/>
            <person name="Morin E."/>
            <person name="Grigoriev I.V."/>
            <person name="Henrissat B."/>
            <person name="Lindahl B."/>
            <person name="Martin F."/>
        </authorList>
    </citation>
    <scope>NUCLEOTIDE SEQUENCE</scope>
    <source>
        <strain evidence="2">JB14</strain>
    </source>
</reference>
<protein>
    <submittedName>
        <fullName evidence="2">Uncharacterized protein</fullName>
    </submittedName>
</protein>
<evidence type="ECO:0000313" key="3">
    <source>
        <dbReference type="Proteomes" id="UP000799118"/>
    </source>
</evidence>
<organism evidence="2 3">
    <name type="scientific">Gymnopus androsaceus JB14</name>
    <dbReference type="NCBI Taxonomy" id="1447944"/>
    <lineage>
        <taxon>Eukaryota</taxon>
        <taxon>Fungi</taxon>
        <taxon>Dikarya</taxon>
        <taxon>Basidiomycota</taxon>
        <taxon>Agaricomycotina</taxon>
        <taxon>Agaricomycetes</taxon>
        <taxon>Agaricomycetidae</taxon>
        <taxon>Agaricales</taxon>
        <taxon>Marasmiineae</taxon>
        <taxon>Omphalotaceae</taxon>
        <taxon>Gymnopus</taxon>
    </lineage>
</organism>
<gene>
    <name evidence="2" type="ORF">BT96DRAFT_1036140</name>
</gene>
<dbReference type="Proteomes" id="UP000799118">
    <property type="component" value="Unassembled WGS sequence"/>
</dbReference>
<evidence type="ECO:0000256" key="1">
    <source>
        <dbReference type="SAM" id="MobiDB-lite"/>
    </source>
</evidence>
<sequence length="439" mass="49231">MTTKILMNSNLRKQNALKNDICEEGGQAMIKILENGADSAKTHDTSTVQYLVGQELNRLVTEINKTRTKEFQAALEEHHLGTKSVIRAHQQALEAEHESEGEDSAPIILPLVLPPPVAPLELIEEFALEDCVTRGLQNNITGRLLCPVEFDWDNPTLTIFLLIEFVLPFVIWRRDLISLALRARCFYKGSEYNATDLDEGFLQSHLLLQVYCVIFTLPSSTKEQSNDVENLPPAKKSKKAKKTMTTRGDVAEILHMTEVTPCSIAYAAIHLHFALSDASQWRRSHNGYNYQSLWSYVVDVFEDPIDEEAEKHAKELLKWWNDPNKSPAIRSAWAAVYDVVADIIRDSTVGQFLNLISNGRLLPYQEQRPEFVVPAHFLPPSTSEPEWDASDAATLCGDAAQKKSSTGPRKLPPNVVRSSALKYAMILSSNTLFRTGTVT</sequence>